<dbReference type="GO" id="GO:0005737">
    <property type="term" value="C:cytoplasm"/>
    <property type="evidence" value="ECO:0007669"/>
    <property type="project" value="UniProtKB-SubCell"/>
</dbReference>
<dbReference type="Proteomes" id="UP000644115">
    <property type="component" value="Unassembled WGS sequence"/>
</dbReference>
<dbReference type="EMBL" id="JACRWC010000112">
    <property type="protein sequence ID" value="MBC6000263.1"/>
    <property type="molecule type" value="Genomic_DNA"/>
</dbReference>
<dbReference type="GO" id="GO:0046872">
    <property type="term" value="F:metal ion binding"/>
    <property type="evidence" value="ECO:0007669"/>
    <property type="project" value="TreeGrafter"/>
</dbReference>
<dbReference type="GO" id="GO:0051082">
    <property type="term" value="F:unfolded protein binding"/>
    <property type="evidence" value="ECO:0007669"/>
    <property type="project" value="TreeGrafter"/>
</dbReference>
<dbReference type="InterPro" id="IPR011032">
    <property type="entry name" value="GroES-like_sf"/>
</dbReference>
<comment type="subcellular location">
    <subcellularLocation>
        <location evidence="3">Cytoplasm</location>
    </subcellularLocation>
</comment>
<evidence type="ECO:0000313" key="6">
    <source>
        <dbReference type="Proteomes" id="UP000644115"/>
    </source>
</evidence>
<comment type="similarity">
    <text evidence="1 3 4">Belongs to the GroES chaperonin family.</text>
</comment>
<comment type="function">
    <text evidence="3 4">Together with the chaperonin GroEL, plays an essential role in assisting protein folding. The GroEL-GroES system forms a nano-cage that allows encapsulation of the non-native substrate proteins and provides a physical environment optimized to promote and accelerate protein folding. GroES binds to the apical surface of the GroEL ring, thereby capping the opening of the GroEL channel.</text>
</comment>
<dbReference type="RefSeq" id="WP_249287567.1">
    <property type="nucleotide sequence ID" value="NZ_JACRWC010000112.1"/>
</dbReference>
<dbReference type="SMART" id="SM00883">
    <property type="entry name" value="Cpn10"/>
    <property type="match status" value="1"/>
</dbReference>
<proteinExistence type="inferred from homology"/>
<keyword evidence="3" id="KW-0963">Cytoplasm</keyword>
<dbReference type="InterPro" id="IPR037124">
    <property type="entry name" value="Chaperonin_GroES_sf"/>
</dbReference>
<dbReference type="PRINTS" id="PR00297">
    <property type="entry name" value="CHAPERONIN10"/>
</dbReference>
<evidence type="ECO:0000313" key="5">
    <source>
        <dbReference type="EMBL" id="MBC6000263.1"/>
    </source>
</evidence>
<dbReference type="PANTHER" id="PTHR10772">
    <property type="entry name" value="10 KDA HEAT SHOCK PROTEIN"/>
    <property type="match status" value="1"/>
</dbReference>
<evidence type="ECO:0000256" key="1">
    <source>
        <dbReference type="ARBA" id="ARBA00006975"/>
    </source>
</evidence>
<name>A0A923SMF2_9FIRM</name>
<sequence>MSFGIKPLGSRVVIKKLEAEEKTASGIVLPGSAQEKPQIAEVLAVGPGTQDDPMELKVGDKVIFSPYGGTEIKYGGEEVVVMNHRDILAVVE</sequence>
<comment type="caution">
    <text evidence="5">The sequence shown here is derived from an EMBL/GenBank/DDBJ whole genome shotgun (WGS) entry which is preliminary data.</text>
</comment>
<comment type="subunit">
    <text evidence="3">Heptamer of 7 subunits arranged in a ring. Interacts with the chaperonin GroEL.</text>
</comment>
<evidence type="ECO:0000256" key="4">
    <source>
        <dbReference type="RuleBase" id="RU000535"/>
    </source>
</evidence>
<dbReference type="CDD" id="cd00320">
    <property type="entry name" value="cpn10"/>
    <property type="match status" value="1"/>
</dbReference>
<protein>
    <recommendedName>
        <fullName evidence="3">Co-chaperonin GroES</fullName>
    </recommendedName>
    <alternativeName>
        <fullName evidence="3">10 kDa chaperonin</fullName>
    </alternativeName>
    <alternativeName>
        <fullName evidence="3">Chaperonin-10</fullName>
        <shortName evidence="3">Cpn10</shortName>
    </alternativeName>
</protein>
<dbReference type="HAMAP" id="MF_00580">
    <property type="entry name" value="CH10"/>
    <property type="match status" value="1"/>
</dbReference>
<dbReference type="GO" id="GO:0051087">
    <property type="term" value="F:protein-folding chaperone binding"/>
    <property type="evidence" value="ECO:0007669"/>
    <property type="project" value="TreeGrafter"/>
</dbReference>
<dbReference type="AlphaFoldDB" id="A0A923SMF2"/>
<evidence type="ECO:0000256" key="3">
    <source>
        <dbReference type="HAMAP-Rule" id="MF_00580"/>
    </source>
</evidence>
<dbReference type="Gene3D" id="2.30.33.40">
    <property type="entry name" value="GroES chaperonin"/>
    <property type="match status" value="1"/>
</dbReference>
<dbReference type="SUPFAM" id="SSF50129">
    <property type="entry name" value="GroES-like"/>
    <property type="match status" value="1"/>
</dbReference>
<keyword evidence="6" id="KW-1185">Reference proteome</keyword>
<accession>A0A923SMF2</accession>
<dbReference type="InterPro" id="IPR020818">
    <property type="entry name" value="Chaperonin_GroES"/>
</dbReference>
<dbReference type="Pfam" id="PF00166">
    <property type="entry name" value="Cpn10"/>
    <property type="match status" value="1"/>
</dbReference>
<keyword evidence="2 3" id="KW-0143">Chaperone</keyword>
<dbReference type="NCBIfam" id="NF001531">
    <property type="entry name" value="PRK00364.2-2"/>
    <property type="match status" value="1"/>
</dbReference>
<dbReference type="PANTHER" id="PTHR10772:SF58">
    <property type="entry name" value="CO-CHAPERONIN GROES"/>
    <property type="match status" value="1"/>
</dbReference>
<dbReference type="GO" id="GO:0005524">
    <property type="term" value="F:ATP binding"/>
    <property type="evidence" value="ECO:0007669"/>
    <property type="project" value="InterPro"/>
</dbReference>
<dbReference type="FunFam" id="2.30.33.40:FF:000001">
    <property type="entry name" value="10 kDa chaperonin"/>
    <property type="match status" value="1"/>
</dbReference>
<organism evidence="5 6">
    <name type="scientific">Lentihominibacter faecis</name>
    <dbReference type="NCBI Taxonomy" id="2764712"/>
    <lineage>
        <taxon>Bacteria</taxon>
        <taxon>Bacillati</taxon>
        <taxon>Bacillota</taxon>
        <taxon>Clostridia</taxon>
        <taxon>Peptostreptococcales</taxon>
        <taxon>Anaerovoracaceae</taxon>
        <taxon>Lentihominibacter</taxon>
    </lineage>
</organism>
<evidence type="ECO:0000256" key="2">
    <source>
        <dbReference type="ARBA" id="ARBA00023186"/>
    </source>
</evidence>
<dbReference type="GO" id="GO:0044183">
    <property type="term" value="F:protein folding chaperone"/>
    <property type="evidence" value="ECO:0007669"/>
    <property type="project" value="InterPro"/>
</dbReference>
<reference evidence="5" key="1">
    <citation type="submission" date="2020-08" db="EMBL/GenBank/DDBJ databases">
        <authorList>
            <person name="Liu C."/>
            <person name="Sun Q."/>
        </authorList>
    </citation>
    <scope>NUCLEOTIDE SEQUENCE</scope>
    <source>
        <strain evidence="5">BX16</strain>
    </source>
</reference>
<gene>
    <name evidence="3" type="primary">groES</name>
    <name evidence="3" type="synonym">groS</name>
    <name evidence="5" type="ORF">H8876_09650</name>
</gene>